<reference evidence="3" key="1">
    <citation type="submission" date="2017-02" db="UniProtKB">
        <authorList>
            <consortium name="WormBaseParasite"/>
        </authorList>
    </citation>
    <scope>IDENTIFICATION</scope>
</reference>
<protein>
    <submittedName>
        <fullName evidence="3">Bestrophin homolog</fullName>
    </submittedName>
</protein>
<dbReference type="EMBL" id="UZAF01017722">
    <property type="protein sequence ID" value="VDO44343.1"/>
    <property type="molecule type" value="Genomic_DNA"/>
</dbReference>
<dbReference type="AlphaFoldDB" id="A0A0N4WLF0"/>
<evidence type="ECO:0000313" key="2">
    <source>
        <dbReference type="Proteomes" id="UP000268014"/>
    </source>
</evidence>
<evidence type="ECO:0000313" key="3">
    <source>
        <dbReference type="WBParaSite" id="HPLM_0001197401-mRNA-1"/>
    </source>
</evidence>
<sequence length="79" mass="9120">MVVGLRLKVPLKNVDEKTDRMKDRSLYGEQHLSWVFRAIKPQKGLIRSKIRANIEERLLLPVGCSEAFPERDVVDDSDL</sequence>
<dbReference type="WBParaSite" id="HPLM_0001197401-mRNA-1">
    <property type="protein sequence ID" value="HPLM_0001197401-mRNA-1"/>
    <property type="gene ID" value="HPLM_0001197401"/>
</dbReference>
<dbReference type="Proteomes" id="UP000268014">
    <property type="component" value="Unassembled WGS sequence"/>
</dbReference>
<evidence type="ECO:0000313" key="1">
    <source>
        <dbReference type="EMBL" id="VDO44343.1"/>
    </source>
</evidence>
<keyword evidence="2" id="KW-1185">Reference proteome</keyword>
<reference evidence="1 2" key="2">
    <citation type="submission" date="2018-11" db="EMBL/GenBank/DDBJ databases">
        <authorList>
            <consortium name="Pathogen Informatics"/>
        </authorList>
    </citation>
    <scope>NUCLEOTIDE SEQUENCE [LARGE SCALE GENOMIC DNA]</scope>
    <source>
        <strain evidence="1 2">MHpl1</strain>
    </source>
</reference>
<organism evidence="3">
    <name type="scientific">Haemonchus placei</name>
    <name type="common">Barber's pole worm</name>
    <dbReference type="NCBI Taxonomy" id="6290"/>
    <lineage>
        <taxon>Eukaryota</taxon>
        <taxon>Metazoa</taxon>
        <taxon>Ecdysozoa</taxon>
        <taxon>Nematoda</taxon>
        <taxon>Chromadorea</taxon>
        <taxon>Rhabditida</taxon>
        <taxon>Rhabditina</taxon>
        <taxon>Rhabditomorpha</taxon>
        <taxon>Strongyloidea</taxon>
        <taxon>Trichostrongylidae</taxon>
        <taxon>Haemonchus</taxon>
    </lineage>
</organism>
<accession>A0A0N4WLF0</accession>
<proteinExistence type="predicted"/>
<gene>
    <name evidence="1" type="ORF">HPLM_LOCUS11966</name>
</gene>
<name>A0A0N4WLF0_HAEPC</name>